<comment type="subcellular location">
    <subcellularLocation>
        <location evidence="4">Cytoplasm</location>
    </subcellularLocation>
</comment>
<dbReference type="InterPro" id="IPR042221">
    <property type="entry name" value="Leu/Phe-tRNA_Trfase_N"/>
</dbReference>
<dbReference type="FunFam" id="3.40.630.70:FF:000001">
    <property type="entry name" value="Leucyl/phenylalanyl-tRNA--protein transferase"/>
    <property type="match status" value="1"/>
</dbReference>
<comment type="caution">
    <text evidence="5">The sequence shown here is derived from an EMBL/GenBank/DDBJ whole genome shotgun (WGS) entry which is preliminary data.</text>
</comment>
<comment type="catalytic activity">
    <reaction evidence="4">
        <text>N-terminal L-lysyl-[protein] + L-leucyl-tRNA(Leu) = N-terminal L-leucyl-L-lysyl-[protein] + tRNA(Leu) + H(+)</text>
        <dbReference type="Rhea" id="RHEA:12340"/>
        <dbReference type="Rhea" id="RHEA-COMP:9613"/>
        <dbReference type="Rhea" id="RHEA-COMP:9622"/>
        <dbReference type="Rhea" id="RHEA-COMP:12670"/>
        <dbReference type="Rhea" id="RHEA-COMP:12671"/>
        <dbReference type="ChEBI" id="CHEBI:15378"/>
        <dbReference type="ChEBI" id="CHEBI:65249"/>
        <dbReference type="ChEBI" id="CHEBI:78442"/>
        <dbReference type="ChEBI" id="CHEBI:78494"/>
        <dbReference type="ChEBI" id="CHEBI:133043"/>
        <dbReference type="EC" id="2.3.2.6"/>
    </reaction>
</comment>
<comment type="catalytic activity">
    <reaction evidence="4">
        <text>L-phenylalanyl-tRNA(Phe) + an N-terminal L-alpha-aminoacyl-[protein] = an N-terminal L-phenylalanyl-L-alpha-aminoacyl-[protein] + tRNA(Phe)</text>
        <dbReference type="Rhea" id="RHEA:43632"/>
        <dbReference type="Rhea" id="RHEA-COMP:9668"/>
        <dbReference type="Rhea" id="RHEA-COMP:9699"/>
        <dbReference type="Rhea" id="RHEA-COMP:10636"/>
        <dbReference type="Rhea" id="RHEA-COMP:10637"/>
        <dbReference type="ChEBI" id="CHEBI:78442"/>
        <dbReference type="ChEBI" id="CHEBI:78531"/>
        <dbReference type="ChEBI" id="CHEBI:78597"/>
        <dbReference type="ChEBI" id="CHEBI:83561"/>
        <dbReference type="EC" id="2.3.2.6"/>
    </reaction>
</comment>
<protein>
    <recommendedName>
        <fullName evidence="4">Leucyl/phenylalanyl-tRNA--protein transferase</fullName>
        <ecNumber evidence="4">2.3.2.6</ecNumber>
    </recommendedName>
    <alternativeName>
        <fullName evidence="4">L/F-transferase</fullName>
    </alternativeName>
    <alternativeName>
        <fullName evidence="4">Leucyltransferase</fullName>
    </alternativeName>
    <alternativeName>
        <fullName evidence="4">Phenyalanyltransferase</fullName>
    </alternativeName>
</protein>
<accession>A0A5C5VA16</accession>
<dbReference type="SUPFAM" id="SSF55729">
    <property type="entry name" value="Acyl-CoA N-acyltransferases (Nat)"/>
    <property type="match status" value="1"/>
</dbReference>
<evidence type="ECO:0000256" key="4">
    <source>
        <dbReference type="HAMAP-Rule" id="MF_00688"/>
    </source>
</evidence>
<dbReference type="Pfam" id="PF03588">
    <property type="entry name" value="Leu_Phe_trans"/>
    <property type="match status" value="1"/>
</dbReference>
<proteinExistence type="inferred from homology"/>
<dbReference type="Proteomes" id="UP000318878">
    <property type="component" value="Unassembled WGS sequence"/>
</dbReference>
<dbReference type="PANTHER" id="PTHR30098">
    <property type="entry name" value="LEUCYL/PHENYLALANYL-TRNA--PROTEIN TRANSFERASE"/>
    <property type="match status" value="1"/>
</dbReference>
<gene>
    <name evidence="4 5" type="primary">aat</name>
    <name evidence="5" type="ORF">Enr8_19040</name>
</gene>
<comment type="similarity">
    <text evidence="4">Belongs to the L/F-transferase family.</text>
</comment>
<dbReference type="PANTHER" id="PTHR30098:SF2">
    <property type="entry name" value="LEUCYL_PHENYLALANYL-TRNA--PROTEIN TRANSFERASE"/>
    <property type="match status" value="1"/>
</dbReference>
<organism evidence="5 6">
    <name type="scientific">Blastopirellula retiformator</name>
    <dbReference type="NCBI Taxonomy" id="2527970"/>
    <lineage>
        <taxon>Bacteria</taxon>
        <taxon>Pseudomonadati</taxon>
        <taxon>Planctomycetota</taxon>
        <taxon>Planctomycetia</taxon>
        <taxon>Pirellulales</taxon>
        <taxon>Pirellulaceae</taxon>
        <taxon>Blastopirellula</taxon>
    </lineage>
</organism>
<dbReference type="EC" id="2.3.2.6" evidence="4"/>
<dbReference type="InterPro" id="IPR004616">
    <property type="entry name" value="Leu/Phe-tRNA_Trfase"/>
</dbReference>
<evidence type="ECO:0000256" key="3">
    <source>
        <dbReference type="ARBA" id="ARBA00023315"/>
    </source>
</evidence>
<dbReference type="Gene3D" id="3.40.630.70">
    <property type="entry name" value="Leucyl/phenylalanyl-tRNA-protein transferase, C-terminal domain"/>
    <property type="match status" value="1"/>
</dbReference>
<dbReference type="OrthoDB" id="9815825at2"/>
<dbReference type="Gene3D" id="3.30.70.3550">
    <property type="entry name" value="Leucyl/phenylalanyl-tRNA-protein transferase, N-terminal domain"/>
    <property type="match status" value="1"/>
</dbReference>
<keyword evidence="6" id="KW-1185">Reference proteome</keyword>
<dbReference type="HAMAP" id="MF_00688">
    <property type="entry name" value="Leu_Phe_trans"/>
    <property type="match status" value="1"/>
</dbReference>
<comment type="catalytic activity">
    <reaction evidence="4">
        <text>N-terminal L-arginyl-[protein] + L-leucyl-tRNA(Leu) = N-terminal L-leucyl-L-arginyl-[protein] + tRNA(Leu) + H(+)</text>
        <dbReference type="Rhea" id="RHEA:50416"/>
        <dbReference type="Rhea" id="RHEA-COMP:9613"/>
        <dbReference type="Rhea" id="RHEA-COMP:9622"/>
        <dbReference type="Rhea" id="RHEA-COMP:12672"/>
        <dbReference type="Rhea" id="RHEA-COMP:12673"/>
        <dbReference type="ChEBI" id="CHEBI:15378"/>
        <dbReference type="ChEBI" id="CHEBI:64719"/>
        <dbReference type="ChEBI" id="CHEBI:78442"/>
        <dbReference type="ChEBI" id="CHEBI:78494"/>
        <dbReference type="ChEBI" id="CHEBI:133044"/>
        <dbReference type="EC" id="2.3.2.6"/>
    </reaction>
</comment>
<sequence length="236" mass="26215">MTPKFFPPADSADEQGLVMIGGDLSAERLLDAYAHGIFPWPMWDDWLPMTWFSLDPRAIIELDGLHISRRLARTLRSGQFTATCDQAFADVMRGCSRRRKSGDGTWITPHMFKAFCNLHEEGHAHSIEVWQGEELAGGIYGVSVGGAFAGESMFHEVTDASKVALATLIAHLNVRGYQLFDIQQWTPHTGRMGASEISRRIYLQRLAEAVRLPVQFGGELEFAAADIPQILASLPE</sequence>
<keyword evidence="2 4" id="KW-0808">Transferase</keyword>
<evidence type="ECO:0000256" key="2">
    <source>
        <dbReference type="ARBA" id="ARBA00022679"/>
    </source>
</evidence>
<dbReference type="GO" id="GO:0030163">
    <property type="term" value="P:protein catabolic process"/>
    <property type="evidence" value="ECO:0007669"/>
    <property type="project" value="UniProtKB-UniRule"/>
</dbReference>
<dbReference type="EMBL" id="SJPF01000002">
    <property type="protein sequence ID" value="TWT34495.1"/>
    <property type="molecule type" value="Genomic_DNA"/>
</dbReference>
<name>A0A5C5VA16_9BACT</name>
<comment type="function">
    <text evidence="4">Functions in the N-end rule pathway of protein degradation where it conjugates Leu, Phe and, less efficiently, Met from aminoacyl-tRNAs to the N-termini of proteins containing an N-terminal arginine or lysine.</text>
</comment>
<dbReference type="NCBIfam" id="TIGR00667">
    <property type="entry name" value="aat"/>
    <property type="match status" value="1"/>
</dbReference>
<keyword evidence="3 4" id="KW-0012">Acyltransferase</keyword>
<dbReference type="RefSeq" id="WP_146430780.1">
    <property type="nucleotide sequence ID" value="NZ_SJPF01000002.1"/>
</dbReference>
<dbReference type="InterPro" id="IPR016181">
    <property type="entry name" value="Acyl_CoA_acyltransferase"/>
</dbReference>
<evidence type="ECO:0000256" key="1">
    <source>
        <dbReference type="ARBA" id="ARBA00022490"/>
    </source>
</evidence>
<keyword evidence="1 4" id="KW-0963">Cytoplasm</keyword>
<reference evidence="5 6" key="1">
    <citation type="submission" date="2019-02" db="EMBL/GenBank/DDBJ databases">
        <title>Deep-cultivation of Planctomycetes and their phenomic and genomic characterization uncovers novel biology.</title>
        <authorList>
            <person name="Wiegand S."/>
            <person name="Jogler M."/>
            <person name="Boedeker C."/>
            <person name="Pinto D."/>
            <person name="Vollmers J."/>
            <person name="Rivas-Marin E."/>
            <person name="Kohn T."/>
            <person name="Peeters S.H."/>
            <person name="Heuer A."/>
            <person name="Rast P."/>
            <person name="Oberbeckmann S."/>
            <person name="Bunk B."/>
            <person name="Jeske O."/>
            <person name="Meyerdierks A."/>
            <person name="Storesund J.E."/>
            <person name="Kallscheuer N."/>
            <person name="Luecker S."/>
            <person name="Lage O.M."/>
            <person name="Pohl T."/>
            <person name="Merkel B.J."/>
            <person name="Hornburger P."/>
            <person name="Mueller R.-W."/>
            <person name="Bruemmer F."/>
            <person name="Labrenz M."/>
            <person name="Spormann A.M."/>
            <person name="Op Den Camp H."/>
            <person name="Overmann J."/>
            <person name="Amann R."/>
            <person name="Jetten M.S.M."/>
            <person name="Mascher T."/>
            <person name="Medema M.H."/>
            <person name="Devos D.P."/>
            <person name="Kaster A.-K."/>
            <person name="Ovreas L."/>
            <person name="Rohde M."/>
            <person name="Galperin M.Y."/>
            <person name="Jogler C."/>
        </authorList>
    </citation>
    <scope>NUCLEOTIDE SEQUENCE [LARGE SCALE GENOMIC DNA]</scope>
    <source>
        <strain evidence="5 6">Enr8</strain>
    </source>
</reference>
<dbReference type="GO" id="GO:0005737">
    <property type="term" value="C:cytoplasm"/>
    <property type="evidence" value="ECO:0007669"/>
    <property type="project" value="UniProtKB-SubCell"/>
</dbReference>
<evidence type="ECO:0000313" key="5">
    <source>
        <dbReference type="EMBL" id="TWT34495.1"/>
    </source>
</evidence>
<dbReference type="AlphaFoldDB" id="A0A5C5VA16"/>
<dbReference type="GO" id="GO:0008914">
    <property type="term" value="F:leucyl-tRNA--protein transferase activity"/>
    <property type="evidence" value="ECO:0007669"/>
    <property type="project" value="UniProtKB-UniRule"/>
</dbReference>
<evidence type="ECO:0000313" key="6">
    <source>
        <dbReference type="Proteomes" id="UP000318878"/>
    </source>
</evidence>
<dbReference type="InterPro" id="IPR042203">
    <property type="entry name" value="Leu/Phe-tRNA_Trfase_C"/>
</dbReference>